<keyword evidence="2" id="KW-1185">Reference proteome</keyword>
<evidence type="ECO:0000313" key="2">
    <source>
        <dbReference type="Proteomes" id="UP001311232"/>
    </source>
</evidence>
<name>A0AAV9R3Q4_9TELE</name>
<evidence type="ECO:0000313" key="1">
    <source>
        <dbReference type="EMBL" id="KAK5603738.1"/>
    </source>
</evidence>
<proteinExistence type="predicted"/>
<dbReference type="AlphaFoldDB" id="A0AAV9R3Q4"/>
<dbReference type="EMBL" id="JAHHUM010002408">
    <property type="protein sequence ID" value="KAK5603738.1"/>
    <property type="molecule type" value="Genomic_DNA"/>
</dbReference>
<reference evidence="1 2" key="1">
    <citation type="submission" date="2021-06" db="EMBL/GenBank/DDBJ databases">
        <authorList>
            <person name="Palmer J.M."/>
        </authorList>
    </citation>
    <scope>NUCLEOTIDE SEQUENCE [LARGE SCALE GENOMIC DNA]</scope>
    <source>
        <strain evidence="1 2">MEX-2019</strain>
        <tissue evidence="1">Muscle</tissue>
    </source>
</reference>
<organism evidence="1 2">
    <name type="scientific">Crenichthys baileyi</name>
    <name type="common">White River springfish</name>
    <dbReference type="NCBI Taxonomy" id="28760"/>
    <lineage>
        <taxon>Eukaryota</taxon>
        <taxon>Metazoa</taxon>
        <taxon>Chordata</taxon>
        <taxon>Craniata</taxon>
        <taxon>Vertebrata</taxon>
        <taxon>Euteleostomi</taxon>
        <taxon>Actinopterygii</taxon>
        <taxon>Neopterygii</taxon>
        <taxon>Teleostei</taxon>
        <taxon>Neoteleostei</taxon>
        <taxon>Acanthomorphata</taxon>
        <taxon>Ovalentaria</taxon>
        <taxon>Atherinomorphae</taxon>
        <taxon>Cyprinodontiformes</taxon>
        <taxon>Goodeidae</taxon>
        <taxon>Crenichthys</taxon>
    </lineage>
</organism>
<comment type="caution">
    <text evidence="1">The sequence shown here is derived from an EMBL/GenBank/DDBJ whole genome shotgun (WGS) entry which is preliminary data.</text>
</comment>
<gene>
    <name evidence="1" type="ORF">CRENBAI_001758</name>
</gene>
<accession>A0AAV9R3Q4</accession>
<sequence>MSSSRGIVKVPIAGNESLVFSIPELRRLDGHRSRLHPPLLSQLRVEAGAFNQPASQRNFALAFIGRKQTSFSVDAGLSALSFNRSLSADREYTIYEVRDLRGNR</sequence>
<dbReference type="Proteomes" id="UP001311232">
    <property type="component" value="Unassembled WGS sequence"/>
</dbReference>
<protein>
    <submittedName>
        <fullName evidence="1">Uncharacterized protein</fullName>
    </submittedName>
</protein>